<feature type="domain" description="HTH cro/C1-type" evidence="2">
    <location>
        <begin position="17"/>
        <end position="71"/>
    </location>
</feature>
<dbReference type="PROSITE" id="PS50943">
    <property type="entry name" value="HTH_CROC1"/>
    <property type="match status" value="1"/>
</dbReference>
<name>A0ABV9PUY2_9BACL</name>
<dbReference type="InterPro" id="IPR013096">
    <property type="entry name" value="Cupin_2"/>
</dbReference>
<dbReference type="InterPro" id="IPR001387">
    <property type="entry name" value="Cro/C1-type_HTH"/>
</dbReference>
<dbReference type="CDD" id="cd02209">
    <property type="entry name" value="cupin_XRE_C"/>
    <property type="match status" value="1"/>
</dbReference>
<proteinExistence type="predicted"/>
<dbReference type="InterPro" id="IPR010982">
    <property type="entry name" value="Lambda_DNA-bd_dom_sf"/>
</dbReference>
<dbReference type="SUPFAM" id="SSF47413">
    <property type="entry name" value="lambda repressor-like DNA-binding domains"/>
    <property type="match status" value="1"/>
</dbReference>
<evidence type="ECO:0000313" key="3">
    <source>
        <dbReference type="EMBL" id="MFC4765855.1"/>
    </source>
</evidence>
<dbReference type="SMART" id="SM00530">
    <property type="entry name" value="HTH_XRE"/>
    <property type="match status" value="1"/>
</dbReference>
<dbReference type="Pfam" id="PF01381">
    <property type="entry name" value="HTH_3"/>
    <property type="match status" value="1"/>
</dbReference>
<dbReference type="SUPFAM" id="SSF51182">
    <property type="entry name" value="RmlC-like cupins"/>
    <property type="match status" value="1"/>
</dbReference>
<dbReference type="PANTHER" id="PTHR46797:SF1">
    <property type="entry name" value="METHYLPHOSPHONATE SYNTHASE"/>
    <property type="match status" value="1"/>
</dbReference>
<evidence type="ECO:0000313" key="4">
    <source>
        <dbReference type="Proteomes" id="UP001596002"/>
    </source>
</evidence>
<dbReference type="EMBL" id="JBHSHC010000002">
    <property type="protein sequence ID" value="MFC4765855.1"/>
    <property type="molecule type" value="Genomic_DNA"/>
</dbReference>
<dbReference type="CDD" id="cd00093">
    <property type="entry name" value="HTH_XRE"/>
    <property type="match status" value="1"/>
</dbReference>
<comment type="caution">
    <text evidence="3">The sequence shown here is derived from an EMBL/GenBank/DDBJ whole genome shotgun (WGS) entry which is preliminary data.</text>
</comment>
<accession>A0ABV9PUY2</accession>
<evidence type="ECO:0000259" key="2">
    <source>
        <dbReference type="PROSITE" id="PS50943"/>
    </source>
</evidence>
<dbReference type="InterPro" id="IPR014710">
    <property type="entry name" value="RmlC-like_jellyroll"/>
</dbReference>
<protein>
    <submittedName>
        <fullName evidence="3">Helix-turn-helix domain-containing protein</fullName>
    </submittedName>
</protein>
<evidence type="ECO:0000256" key="1">
    <source>
        <dbReference type="ARBA" id="ARBA00023125"/>
    </source>
</evidence>
<dbReference type="Gene3D" id="1.10.260.40">
    <property type="entry name" value="lambda repressor-like DNA-binding domains"/>
    <property type="match status" value="1"/>
</dbReference>
<dbReference type="Proteomes" id="UP001596002">
    <property type="component" value="Unassembled WGS sequence"/>
</dbReference>
<reference evidence="4" key="1">
    <citation type="journal article" date="2019" name="Int. J. Syst. Evol. Microbiol.">
        <title>The Global Catalogue of Microorganisms (GCM) 10K type strain sequencing project: providing services to taxonomists for standard genome sequencing and annotation.</title>
        <authorList>
            <consortium name="The Broad Institute Genomics Platform"/>
            <consortium name="The Broad Institute Genome Sequencing Center for Infectious Disease"/>
            <person name="Wu L."/>
            <person name="Ma J."/>
        </authorList>
    </citation>
    <scope>NUCLEOTIDE SEQUENCE [LARGE SCALE GENOMIC DNA]</scope>
    <source>
        <strain evidence="4">WYCCWR 12678</strain>
    </source>
</reference>
<dbReference type="PANTHER" id="PTHR46797">
    <property type="entry name" value="HTH-TYPE TRANSCRIPTIONAL REGULATOR"/>
    <property type="match status" value="1"/>
</dbReference>
<dbReference type="Pfam" id="PF07883">
    <property type="entry name" value="Cupin_2"/>
    <property type="match status" value="1"/>
</dbReference>
<sequence length="193" mass="21596">MELIWDGGYTVGFGNNVKQARKGKGLTLQELSELSGVSRSMLSQIEREEKNPTIQIACQIAEALHLTLSQLLGEQDRQEVILIKKEQRLVYKDEKSGFERHLLSPSFPSKGVEFILNIVPPGKESGVFPPHTSGVKEYMTVAQGKLRVVLGEGNVVHELQAGDSLYFEANLQHQFINIGDQECHYYLVIDSRA</sequence>
<dbReference type="InterPro" id="IPR011051">
    <property type="entry name" value="RmlC_Cupin_sf"/>
</dbReference>
<keyword evidence="1" id="KW-0238">DNA-binding</keyword>
<dbReference type="Gene3D" id="2.60.120.10">
    <property type="entry name" value="Jelly Rolls"/>
    <property type="match status" value="1"/>
</dbReference>
<keyword evidence="4" id="KW-1185">Reference proteome</keyword>
<gene>
    <name evidence="3" type="ORF">ACFO8Q_00335</name>
</gene>
<dbReference type="InterPro" id="IPR050807">
    <property type="entry name" value="TransReg_Diox_bact_type"/>
</dbReference>
<organism evidence="3 4">
    <name type="scientific">Effusibacillus consociatus</name>
    <dbReference type="NCBI Taxonomy" id="1117041"/>
    <lineage>
        <taxon>Bacteria</taxon>
        <taxon>Bacillati</taxon>
        <taxon>Bacillota</taxon>
        <taxon>Bacilli</taxon>
        <taxon>Bacillales</taxon>
        <taxon>Alicyclobacillaceae</taxon>
        <taxon>Effusibacillus</taxon>
    </lineage>
</organism>